<dbReference type="SUPFAM" id="SSF49464">
    <property type="entry name" value="Carboxypeptidase regulatory domain-like"/>
    <property type="match status" value="1"/>
</dbReference>
<keyword evidence="11" id="KW-1185">Reference proteome</keyword>
<keyword evidence="6 7" id="KW-0998">Cell outer membrane</keyword>
<evidence type="ECO:0000313" key="11">
    <source>
        <dbReference type="Proteomes" id="UP000426027"/>
    </source>
</evidence>
<dbReference type="InterPro" id="IPR012910">
    <property type="entry name" value="Plug_dom"/>
</dbReference>
<dbReference type="AlphaFoldDB" id="A0A6I6G6I3"/>
<gene>
    <name evidence="10" type="ORF">GLV81_09475</name>
</gene>
<evidence type="ECO:0000256" key="8">
    <source>
        <dbReference type="SAM" id="SignalP"/>
    </source>
</evidence>
<dbReference type="Pfam" id="PF07715">
    <property type="entry name" value="Plug"/>
    <property type="match status" value="1"/>
</dbReference>
<dbReference type="PROSITE" id="PS52016">
    <property type="entry name" value="TONB_DEPENDENT_REC_3"/>
    <property type="match status" value="1"/>
</dbReference>
<reference evidence="10 11" key="1">
    <citation type="submission" date="2019-11" db="EMBL/GenBank/DDBJ databases">
        <authorList>
            <person name="Im W.T."/>
        </authorList>
    </citation>
    <scope>NUCLEOTIDE SEQUENCE [LARGE SCALE GENOMIC DNA]</scope>
    <source>
        <strain evidence="10 11">SB-02</strain>
    </source>
</reference>
<feature type="chain" id="PRO_5026262121" evidence="8">
    <location>
        <begin position="22"/>
        <end position="1074"/>
    </location>
</feature>
<feature type="domain" description="TonB-dependent receptor plug" evidence="9">
    <location>
        <begin position="144"/>
        <end position="228"/>
    </location>
</feature>
<keyword evidence="4 7" id="KW-0812">Transmembrane</keyword>
<dbReference type="RefSeq" id="WP_157478653.1">
    <property type="nucleotide sequence ID" value="NZ_CP046566.1"/>
</dbReference>
<dbReference type="Proteomes" id="UP000426027">
    <property type="component" value="Chromosome"/>
</dbReference>
<dbReference type="KEGG" id="fls:GLV81_09475"/>
<evidence type="ECO:0000256" key="6">
    <source>
        <dbReference type="ARBA" id="ARBA00023237"/>
    </source>
</evidence>
<accession>A0A6I6G6I3</accession>
<keyword evidence="8" id="KW-0732">Signal</keyword>
<proteinExistence type="inferred from homology"/>
<keyword evidence="5 7" id="KW-0472">Membrane</keyword>
<evidence type="ECO:0000256" key="3">
    <source>
        <dbReference type="ARBA" id="ARBA00022452"/>
    </source>
</evidence>
<keyword evidence="3 7" id="KW-1134">Transmembrane beta strand</keyword>
<dbReference type="NCBIfam" id="TIGR04056">
    <property type="entry name" value="OMP_RagA_SusC"/>
    <property type="match status" value="1"/>
</dbReference>
<evidence type="ECO:0000256" key="7">
    <source>
        <dbReference type="PROSITE-ProRule" id="PRU01360"/>
    </source>
</evidence>
<keyword evidence="2 7" id="KW-0813">Transport</keyword>
<evidence type="ECO:0000256" key="2">
    <source>
        <dbReference type="ARBA" id="ARBA00022448"/>
    </source>
</evidence>
<protein>
    <submittedName>
        <fullName evidence="10">SusC/RagA family TonB-linked outer membrane protein</fullName>
    </submittedName>
</protein>
<feature type="signal peptide" evidence="8">
    <location>
        <begin position="1"/>
        <end position="21"/>
    </location>
</feature>
<evidence type="ECO:0000259" key="9">
    <source>
        <dbReference type="Pfam" id="PF07715"/>
    </source>
</evidence>
<evidence type="ECO:0000256" key="5">
    <source>
        <dbReference type="ARBA" id="ARBA00023136"/>
    </source>
</evidence>
<evidence type="ECO:0000313" key="10">
    <source>
        <dbReference type="EMBL" id="QGW28296.1"/>
    </source>
</evidence>
<dbReference type="InterPro" id="IPR039426">
    <property type="entry name" value="TonB-dep_rcpt-like"/>
</dbReference>
<dbReference type="Gene3D" id="2.170.130.10">
    <property type="entry name" value="TonB-dependent receptor, plug domain"/>
    <property type="match status" value="1"/>
</dbReference>
<name>A0A6I6G6I3_9BACT</name>
<dbReference type="GO" id="GO:0009279">
    <property type="term" value="C:cell outer membrane"/>
    <property type="evidence" value="ECO:0007669"/>
    <property type="project" value="UniProtKB-SubCell"/>
</dbReference>
<comment type="subcellular location">
    <subcellularLocation>
        <location evidence="1 7">Cell outer membrane</location>
        <topology evidence="1 7">Multi-pass membrane protein</topology>
    </subcellularLocation>
</comment>
<dbReference type="InterPro" id="IPR008969">
    <property type="entry name" value="CarboxyPept-like_regulatory"/>
</dbReference>
<dbReference type="Gene3D" id="2.40.170.20">
    <property type="entry name" value="TonB-dependent receptor, beta-barrel domain"/>
    <property type="match status" value="1"/>
</dbReference>
<evidence type="ECO:0000256" key="4">
    <source>
        <dbReference type="ARBA" id="ARBA00022692"/>
    </source>
</evidence>
<dbReference type="EMBL" id="CP046566">
    <property type="protein sequence ID" value="QGW28296.1"/>
    <property type="molecule type" value="Genomic_DNA"/>
</dbReference>
<evidence type="ECO:0000256" key="1">
    <source>
        <dbReference type="ARBA" id="ARBA00004571"/>
    </source>
</evidence>
<comment type="similarity">
    <text evidence="7">Belongs to the TonB-dependent receptor family.</text>
</comment>
<dbReference type="InterPro" id="IPR037066">
    <property type="entry name" value="Plug_dom_sf"/>
</dbReference>
<sequence length="1074" mass="120055">MKRWMKSATVAGLLCTMTAGAQLPDRGMLRGQVLDTEDRKPLPGATILQYRDRQQVTADAAGRFVVPVRWTGDTLLVSFTGYAPLIRYIGRRDSGQELRLMLEPLDATLAAVTVTTGMQELRRERSTGSFDRVGQALLNRGVSADVLSRLEGVASSVLTSTSSGGNRSISVRGVSTLRQSMTDPLVILDNFPYAGDVSNINPEDVLDVTILKDAAAASIWGARAGNGVIVIRTKKAGMQQPLRVQVNSQYTQTAVPRLMDLPVMGTADFIATEQWLFEKGYFNAALNNTTTRPVVSPVVELLQRQRLGLVDATTVAATLEGWAARDVRRSFLEHVYQPAGMQQHHVQLTMGGPQLSMLLSGSYNRQSASLQGDGQERLTGRLELTGKPNKRLELGAGMLFTGTKQWQRNAGGYGELSIGGGKSTAIYPYYAFYDADGVAVPYEKDYRQGYTDTAGGGLLAMWKYYPLAERELQLTERGQQHVVLRMHARLQLHRYVQAELRWQQEQGWQQREQAWDGEAYYVRNLRNRFSSLQNGQVTSALPAGGILDREEGRQLLNQWRLQLNTDVERHDWGLHAIAGAELRQMDSRSAAGRYYGYDAQTLSSAQVNYLQVYPLYGNVGAASQLPVNQAQSGLADRFVSVYGNAGLQWRRQYQLNMSVRKDAANLLGVGTNKRGVPLFSVGLGWQPTAAAWWRWQWVDRWQLRATYGSSGNVDNSVSPLTTITYYPAAGSIVNQPYAGIRTPANAALRWEQVYQWNVGMDVAMWQQRITGSVEWYEKRSKDLLIPVVPDPTTGQSLVTMNAGRMRVRGVDVQLMTALLRGKTELRIDWLLNWNKSLITEYPLSSTVGNTLVGMEQTINPRAGFPAYGVYSYVMTGLDAATGNPVGRLDGMASQQYGTIISSTVSDSLWFHGSSRPDFFGSVRPSVGRGGWKLSVNVLWKWGHYYRNRSVHYQNLFASWVTHADWAKRWQQPGDELRTQVPSMLYPNSSLRDNFYSNSTVLVERANSIRLQDVQVSYDLPKRWCKRLQLQQCNWYGLWQPGILLYKANSRGVDPEWPDGLRQPLAWTVGLRVGM</sequence>
<dbReference type="InterPro" id="IPR036942">
    <property type="entry name" value="Beta-barrel_TonB_sf"/>
</dbReference>
<dbReference type="Pfam" id="PF13715">
    <property type="entry name" value="CarbopepD_reg_2"/>
    <property type="match status" value="1"/>
</dbReference>
<dbReference type="SUPFAM" id="SSF56935">
    <property type="entry name" value="Porins"/>
    <property type="match status" value="1"/>
</dbReference>
<dbReference type="InterPro" id="IPR023996">
    <property type="entry name" value="TonB-dep_OMP_SusC/RagA"/>
</dbReference>
<organism evidence="10 11">
    <name type="scientific">Phnomibacter ginsenosidimutans</name>
    <dbReference type="NCBI Taxonomy" id="2676868"/>
    <lineage>
        <taxon>Bacteria</taxon>
        <taxon>Pseudomonadati</taxon>
        <taxon>Bacteroidota</taxon>
        <taxon>Chitinophagia</taxon>
        <taxon>Chitinophagales</taxon>
        <taxon>Chitinophagaceae</taxon>
        <taxon>Phnomibacter</taxon>
    </lineage>
</organism>